<dbReference type="PANTHER" id="PTHR10807">
    <property type="entry name" value="MYOTUBULARIN-RELATED"/>
    <property type="match status" value="1"/>
</dbReference>
<evidence type="ECO:0000313" key="3">
    <source>
        <dbReference type="EMBL" id="KAJ6224865.1"/>
    </source>
</evidence>
<dbReference type="InterPro" id="IPR029021">
    <property type="entry name" value="Prot-tyrosine_phosphatase-like"/>
</dbReference>
<evidence type="ECO:0000259" key="2">
    <source>
        <dbReference type="PROSITE" id="PS51339"/>
    </source>
</evidence>
<comment type="similarity">
    <text evidence="1">Belongs to the protein-tyrosine phosphatase family. Non-receptor class myotubularin subfamily.</text>
</comment>
<sequence>MDTVSESGFKLSGLSSKLTTIGSLYRNRRKPRSQSININPTNAIESDLSIDGAMFFLSYSNGLCGNLSFSKKSILFKFGKGFDESQFDGSRPDELNTPRCPLKEVDSFKNCYEIDFLNIGNVYTDLSNEHHTVMIFCRDFRHVKILMRQCEAATLIIDRIKRINFDNISQINREARAAIWEYMFNNYQYVKVSDWQKHEHWVMPQNVKIDFSHFNDVGHCSTLPEVVIVPRNVNDTILNRFISISNGNRIPVISYLHRPSGNVIIRSTTINDNSFQDLFGKHIIYPIRELAIDLMMQELGDIDRFYGKLRKYSFNAAKSCDGSLTSFYDYEHSKQFWSKCGPWLVSLAKVLKVTASLVKMVSHEASIALIETFDSRWNCVLSSLVQLIVDPYRRTIEGFESLISKEWVFLQGYKSRIAHSKFRIIRQPDTTLFVLFLDVVHQLIIQNPHHFQFTSIYLILLMDLQFMTENYRRDNSNQFELDKQHILHYNPFYRNDKGVEQPRIIEQVSQMKFFYALYFRHIKSDILKHTPEERIFINQLHNSSLI</sequence>
<dbReference type="GO" id="GO:0046856">
    <property type="term" value="P:phosphatidylinositol dephosphorylation"/>
    <property type="evidence" value="ECO:0007669"/>
    <property type="project" value="TreeGrafter"/>
</dbReference>
<dbReference type="Proteomes" id="UP001142055">
    <property type="component" value="Chromosome 1"/>
</dbReference>
<organism evidence="3 4">
    <name type="scientific">Blomia tropicalis</name>
    <name type="common">Mite</name>
    <dbReference type="NCBI Taxonomy" id="40697"/>
    <lineage>
        <taxon>Eukaryota</taxon>
        <taxon>Metazoa</taxon>
        <taxon>Ecdysozoa</taxon>
        <taxon>Arthropoda</taxon>
        <taxon>Chelicerata</taxon>
        <taxon>Arachnida</taxon>
        <taxon>Acari</taxon>
        <taxon>Acariformes</taxon>
        <taxon>Sarcoptiformes</taxon>
        <taxon>Astigmata</taxon>
        <taxon>Glycyphagoidea</taxon>
        <taxon>Echimyopodidae</taxon>
        <taxon>Blomia</taxon>
    </lineage>
</organism>
<proteinExistence type="inferred from homology"/>
<dbReference type="AlphaFoldDB" id="A0A9Q0MF86"/>
<dbReference type="SUPFAM" id="SSF52799">
    <property type="entry name" value="(Phosphotyrosine protein) phosphatases II"/>
    <property type="match status" value="1"/>
</dbReference>
<evidence type="ECO:0000256" key="1">
    <source>
        <dbReference type="ARBA" id="ARBA00007471"/>
    </source>
</evidence>
<dbReference type="PANTHER" id="PTHR10807:SF110">
    <property type="entry name" value="FI17948P1"/>
    <property type="match status" value="1"/>
</dbReference>
<dbReference type="GO" id="GO:0005737">
    <property type="term" value="C:cytoplasm"/>
    <property type="evidence" value="ECO:0007669"/>
    <property type="project" value="TreeGrafter"/>
</dbReference>
<dbReference type="InterPro" id="IPR030564">
    <property type="entry name" value="Myotubularin"/>
</dbReference>
<evidence type="ECO:0000313" key="4">
    <source>
        <dbReference type="Proteomes" id="UP001142055"/>
    </source>
</evidence>
<comment type="caution">
    <text evidence="3">The sequence shown here is derived from an EMBL/GenBank/DDBJ whole genome shotgun (WGS) entry which is preliminary data.</text>
</comment>
<feature type="domain" description="Myotubularin phosphatase" evidence="2">
    <location>
        <begin position="206"/>
        <end position="546"/>
    </location>
</feature>
<keyword evidence="4" id="KW-1185">Reference proteome</keyword>
<dbReference type="PROSITE" id="PS51339">
    <property type="entry name" value="PPASE_MYOTUBULARIN"/>
    <property type="match status" value="1"/>
</dbReference>
<dbReference type="Pfam" id="PF06602">
    <property type="entry name" value="Myotub-related"/>
    <property type="match status" value="2"/>
</dbReference>
<name>A0A9Q0MF86_BLOTA</name>
<protein>
    <recommendedName>
        <fullName evidence="2">Myotubularin phosphatase domain-containing protein</fullName>
    </recommendedName>
</protein>
<accession>A0A9Q0MF86</accession>
<dbReference type="InterPro" id="IPR010569">
    <property type="entry name" value="Myotubularin-like_Pase_dom"/>
</dbReference>
<reference evidence="3" key="1">
    <citation type="submission" date="2022-12" db="EMBL/GenBank/DDBJ databases">
        <title>Genome assemblies of Blomia tropicalis.</title>
        <authorList>
            <person name="Cui Y."/>
        </authorList>
    </citation>
    <scope>NUCLEOTIDE SEQUENCE</scope>
    <source>
        <tissue evidence="3">Adult mites</tissue>
    </source>
</reference>
<dbReference type="EMBL" id="JAPWDV010000001">
    <property type="protein sequence ID" value="KAJ6224865.1"/>
    <property type="molecule type" value="Genomic_DNA"/>
</dbReference>
<gene>
    <name evidence="3" type="ORF">RDWZM_003410</name>
</gene>
<dbReference type="OMA" id="HMIIRST"/>
<dbReference type="GO" id="GO:0016020">
    <property type="term" value="C:membrane"/>
    <property type="evidence" value="ECO:0007669"/>
    <property type="project" value="TreeGrafter"/>
</dbReference>